<sequence length="137" mass="16734">MTIFNGMIVYFKYKYVINNIMIISLTIKTLFYIIPEKFYIILNIFIKIIKGDFNNFSLIKKKKIDLVYKKQFFELPFYMINFFHASLVNYLSNIICISCFQKIEINKYFKSLIYLKSIIIYKKNYKTWEKNHVLFFS</sequence>
<keyword evidence="2" id="KW-0542">Nucleomorph</keyword>
<keyword evidence="1" id="KW-0812">Transmembrane</keyword>
<dbReference type="EMBL" id="CP006629">
    <property type="protein sequence ID" value="AIB10029.1"/>
    <property type="molecule type" value="Genomic_DNA"/>
</dbReference>
<name>A0A060DHN3_9EUKA</name>
<reference evidence="2 3" key="1">
    <citation type="journal article" date="2014" name="BMC Genomics">
        <title>Nucleomorph and plastid genome sequences of the chlorarachniophyte Lotharella oceanica: convergent reductive evolution and frequent recombination in nucleomorph-bearing algae.</title>
        <authorList>
            <person name="Tanifuji G."/>
            <person name="Onodera N.T."/>
            <person name="Brown M.W."/>
            <person name="Curtis B.A."/>
            <person name="Roger A.J."/>
            <person name="Ka-Shu Wong G."/>
            <person name="Melkonian M."/>
            <person name="Archibald J.M."/>
        </authorList>
    </citation>
    <scope>NUCLEOTIDE SEQUENCE [LARGE SCALE GENOMIC DNA]</scope>
    <source>
        <strain evidence="2 3">CCMP622</strain>
    </source>
</reference>
<dbReference type="Proteomes" id="UP000243670">
    <property type="component" value="Nucleomorph 3"/>
</dbReference>
<feature type="transmembrane region" description="Helical" evidence="1">
    <location>
        <begin position="77"/>
        <end position="100"/>
    </location>
</feature>
<evidence type="ECO:0000256" key="1">
    <source>
        <dbReference type="SAM" id="Phobius"/>
    </source>
</evidence>
<accession>A0A060DHN3</accession>
<evidence type="ECO:0000313" key="2">
    <source>
        <dbReference type="EMBL" id="AIB10029.1"/>
    </source>
</evidence>
<evidence type="ECO:0000313" key="3">
    <source>
        <dbReference type="Proteomes" id="UP000243670"/>
    </source>
</evidence>
<feature type="transmembrane region" description="Helical" evidence="1">
    <location>
        <begin position="15"/>
        <end position="34"/>
    </location>
</feature>
<proteinExistence type="predicted"/>
<geneLocation type="nucleomorph" evidence="2"/>
<protein>
    <submittedName>
        <fullName evidence="2">Uncharacterized protein</fullName>
    </submittedName>
</protein>
<gene>
    <name evidence="2" type="ORF">M951_chr3127</name>
</gene>
<keyword evidence="1" id="KW-1133">Transmembrane helix</keyword>
<dbReference type="AlphaFoldDB" id="A0A060DHN3"/>
<organism evidence="2 3">
    <name type="scientific">Lotharella oceanica</name>
    <dbReference type="NCBI Taxonomy" id="641309"/>
    <lineage>
        <taxon>Eukaryota</taxon>
        <taxon>Sar</taxon>
        <taxon>Rhizaria</taxon>
        <taxon>Cercozoa</taxon>
        <taxon>Chlorarachniophyceae</taxon>
        <taxon>Lotharella</taxon>
    </lineage>
</organism>
<keyword evidence="1" id="KW-0472">Membrane</keyword>